<dbReference type="GO" id="GO:0005634">
    <property type="term" value="C:nucleus"/>
    <property type="evidence" value="ECO:0007669"/>
    <property type="project" value="UniProtKB-SubCell"/>
</dbReference>
<comment type="subcellular location">
    <subcellularLocation>
        <location evidence="2">Cytoplasm</location>
    </subcellularLocation>
    <subcellularLocation>
        <location evidence="1">Nucleus</location>
    </subcellularLocation>
</comment>
<dbReference type="KEGG" id="bdr:105232104"/>
<evidence type="ECO:0000256" key="9">
    <source>
        <dbReference type="ARBA" id="ARBA00023015"/>
    </source>
</evidence>
<keyword evidence="8" id="KW-0896">Oogenesis</keyword>
<dbReference type="GeneID" id="105232104"/>
<sequence>MPKKQARNGFMIFTMDWKSKCGRHLTLQEATTEAGRIWASMTIQERGPYNERAKQEKVGLKSGRAPKLTCTGKAIEEVERERKDAEDRERTMKRTIDNTVRNSVKNCQFKTQPYYFVMVNYFTRSLGSGCYVPAEISVAKYSLQEGVCRTYHSFINPGSEMYGLQYEAQHHSENTHKLPLPPNAKGERDLGLVYNNILDFIRDPETGEYPPIYTHRDSIPVVQSVLEFLKSDVSARDVVCDTYSIQYLLYILKDTAMKLNGSDKQISSYITDADFERDFFEYQTGIACTYHEEIDKSKYCTQSCVVRWGYMFSDSLCGEVAVDLIPGRHVPATTNLEAIINPAPSTHADTESQISINSESTFATKAVSERTIYYDYQKAYTPARANYTDRSSLAYDGDDFPTLGAGSSRKKPGFIVSSAPAKTSRMHTAQQMIMDGDSPDSTIDINPWTLRSRNVPRKPDTSHFDINYTRDETTDSESSTPVGYGRGRMRNNVSSTSNVTAGSGRGKLFQRLYK</sequence>
<dbReference type="EMBL" id="GAKP01000865">
    <property type="protein sequence ID" value="JAC58087.1"/>
    <property type="molecule type" value="Transcribed_RNA"/>
</dbReference>
<dbReference type="CTD" id="84944"/>
<keyword evidence="7" id="KW-0221">Differentiation</keyword>
<dbReference type="Pfam" id="PF13017">
    <property type="entry name" value="Maelstrom"/>
    <property type="match status" value="1"/>
</dbReference>
<evidence type="ECO:0000256" key="14">
    <source>
        <dbReference type="ARBA" id="ARBA00023254"/>
    </source>
</evidence>
<evidence type="ECO:0000256" key="10">
    <source>
        <dbReference type="ARBA" id="ARBA00023125"/>
    </source>
</evidence>
<evidence type="ECO:0000256" key="6">
    <source>
        <dbReference type="ARBA" id="ARBA00022491"/>
    </source>
</evidence>
<feature type="domain" description="HMG box" evidence="18">
    <location>
        <begin position="3"/>
        <end position="57"/>
    </location>
</feature>
<proteinExistence type="inferred from homology"/>
<feature type="compositionally biased region" description="Basic and acidic residues" evidence="17">
    <location>
        <begin position="457"/>
        <end position="473"/>
    </location>
</feature>
<evidence type="ECO:0000313" key="19">
    <source>
        <dbReference type="EMBL" id="JAC58087.1"/>
    </source>
</evidence>
<evidence type="ECO:0000256" key="7">
    <source>
        <dbReference type="ARBA" id="ARBA00022782"/>
    </source>
</evidence>
<dbReference type="GO" id="GO:0007140">
    <property type="term" value="P:male meiotic nuclear division"/>
    <property type="evidence" value="ECO:0007669"/>
    <property type="project" value="TreeGrafter"/>
</dbReference>
<evidence type="ECO:0000256" key="5">
    <source>
        <dbReference type="ARBA" id="ARBA00022490"/>
    </source>
</evidence>
<keyword evidence="16" id="KW-0175">Coiled coil</keyword>
<protein>
    <submittedName>
        <fullName evidence="19 21">Protein maelstrom</fullName>
    </submittedName>
</protein>
<reference evidence="21" key="2">
    <citation type="submission" date="2025-04" db="UniProtKB">
        <authorList>
            <consortium name="RefSeq"/>
        </authorList>
    </citation>
    <scope>IDENTIFICATION</scope>
    <source>
        <strain evidence="21">Punador</strain>
    </source>
</reference>
<dbReference type="PANTHER" id="PTHR21358">
    <property type="entry name" value="PROTEIN MAELSTROM HOMOLOG"/>
    <property type="match status" value="1"/>
</dbReference>
<dbReference type="PROSITE" id="PS50118">
    <property type="entry name" value="HMG_BOX_2"/>
    <property type="match status" value="1"/>
</dbReference>
<evidence type="ECO:0000313" key="20">
    <source>
        <dbReference type="Proteomes" id="UP001652620"/>
    </source>
</evidence>
<dbReference type="InterPro" id="IPR024970">
    <property type="entry name" value="Maelstrom"/>
</dbReference>
<evidence type="ECO:0000256" key="16">
    <source>
        <dbReference type="SAM" id="Coils"/>
    </source>
</evidence>
<evidence type="ECO:0000256" key="4">
    <source>
        <dbReference type="ARBA" id="ARBA00022473"/>
    </source>
</evidence>
<feature type="compositionally biased region" description="Polar residues" evidence="17">
    <location>
        <begin position="491"/>
        <end position="501"/>
    </location>
</feature>
<reference evidence="19" key="1">
    <citation type="journal article" date="2014" name="BMC Genomics">
        <title>Characterizing the developmental transcriptome of the oriental fruit fly, Bactrocera dorsalis (Diptera: Tephritidae) through comparative genomic analysis with Drosophila melanogaster utilizing modENCODE datasets.</title>
        <authorList>
            <person name="Geib S.M."/>
            <person name="Calla B."/>
            <person name="Hall B."/>
            <person name="Hou S."/>
            <person name="Manoukis N.C."/>
        </authorList>
    </citation>
    <scope>NUCLEOTIDE SEQUENCE</scope>
    <source>
        <strain evidence="19">Punador</strain>
    </source>
</reference>
<keyword evidence="20" id="KW-1185">Reference proteome</keyword>
<evidence type="ECO:0000256" key="15">
    <source>
        <dbReference type="PROSITE-ProRule" id="PRU00267"/>
    </source>
</evidence>
<dbReference type="Gene3D" id="1.10.30.10">
    <property type="entry name" value="High mobility group box domain"/>
    <property type="match status" value="1"/>
</dbReference>
<keyword evidence="4" id="KW-0217">Developmental protein</keyword>
<dbReference type="RefSeq" id="XP_011212012.1">
    <property type="nucleotide sequence ID" value="XM_011213710.3"/>
</dbReference>
<evidence type="ECO:0000256" key="2">
    <source>
        <dbReference type="ARBA" id="ARBA00004496"/>
    </source>
</evidence>
<keyword evidence="6" id="KW-0678">Repressor</keyword>
<gene>
    <name evidence="19" type="primary">MAEL</name>
    <name evidence="21" type="synonym">LOC105232104</name>
</gene>
<dbReference type="GO" id="GO:0045892">
    <property type="term" value="P:negative regulation of DNA-templated transcription"/>
    <property type="evidence" value="ECO:0007669"/>
    <property type="project" value="TreeGrafter"/>
</dbReference>
<dbReference type="GO" id="GO:0043565">
    <property type="term" value="F:sequence-specific DNA binding"/>
    <property type="evidence" value="ECO:0007669"/>
    <property type="project" value="TreeGrafter"/>
</dbReference>
<evidence type="ECO:0000313" key="21">
    <source>
        <dbReference type="RefSeq" id="XP_011212012.1"/>
    </source>
</evidence>
<keyword evidence="9" id="KW-0805">Transcription regulation</keyword>
<dbReference type="PANTHER" id="PTHR21358:SF4">
    <property type="entry name" value="PROTEIN MAELSTROM HOMOLOG"/>
    <property type="match status" value="1"/>
</dbReference>
<dbReference type="GO" id="GO:0007283">
    <property type="term" value="P:spermatogenesis"/>
    <property type="evidence" value="ECO:0007669"/>
    <property type="project" value="TreeGrafter"/>
</dbReference>
<dbReference type="GO" id="GO:0043186">
    <property type="term" value="C:P granule"/>
    <property type="evidence" value="ECO:0007669"/>
    <property type="project" value="TreeGrafter"/>
</dbReference>
<comment type="similarity">
    <text evidence="3">Belongs to the maelstrom family.</text>
</comment>
<keyword evidence="13 15" id="KW-0539">Nucleus</keyword>
<keyword evidence="10 15" id="KW-0238">DNA-binding</keyword>
<dbReference type="SUPFAM" id="SSF47095">
    <property type="entry name" value="HMG-box"/>
    <property type="match status" value="1"/>
</dbReference>
<evidence type="ECO:0000256" key="11">
    <source>
        <dbReference type="ARBA" id="ARBA00023158"/>
    </source>
</evidence>
<accession>A0A034WUS8</accession>
<feature type="region of interest" description="Disordered" evidence="17">
    <location>
        <begin position="453"/>
        <end position="507"/>
    </location>
</feature>
<dbReference type="InterPro" id="IPR009071">
    <property type="entry name" value="HMG_box_dom"/>
</dbReference>
<dbReference type="InterPro" id="IPR036910">
    <property type="entry name" value="HMG_box_dom_sf"/>
</dbReference>
<dbReference type="GO" id="GO:0048477">
    <property type="term" value="P:oogenesis"/>
    <property type="evidence" value="ECO:0007669"/>
    <property type="project" value="UniProtKB-KW"/>
</dbReference>
<evidence type="ECO:0000256" key="17">
    <source>
        <dbReference type="SAM" id="MobiDB-lite"/>
    </source>
</evidence>
<dbReference type="OMA" id="KHEIFDH"/>
<feature type="coiled-coil region" evidence="16">
    <location>
        <begin position="68"/>
        <end position="95"/>
    </location>
</feature>
<dbReference type="InterPro" id="IPR039259">
    <property type="entry name" value="Protein_maelstrom"/>
</dbReference>
<evidence type="ECO:0000259" key="18">
    <source>
        <dbReference type="PROSITE" id="PS50118"/>
    </source>
</evidence>
<name>A0A034WUS8_BACDO</name>
<evidence type="ECO:0000256" key="1">
    <source>
        <dbReference type="ARBA" id="ARBA00004123"/>
    </source>
</evidence>
<evidence type="ECO:0000256" key="8">
    <source>
        <dbReference type="ARBA" id="ARBA00022943"/>
    </source>
</evidence>
<dbReference type="Proteomes" id="UP001652620">
    <property type="component" value="Chromosome 4"/>
</dbReference>
<evidence type="ECO:0000256" key="13">
    <source>
        <dbReference type="ARBA" id="ARBA00023242"/>
    </source>
</evidence>
<dbReference type="GO" id="GO:0060964">
    <property type="term" value="P:regulation of miRNA-mediated gene silencing"/>
    <property type="evidence" value="ECO:0007669"/>
    <property type="project" value="InterPro"/>
</dbReference>
<evidence type="ECO:0000256" key="12">
    <source>
        <dbReference type="ARBA" id="ARBA00023163"/>
    </source>
</evidence>
<organism evidence="19">
    <name type="scientific">Bactrocera dorsalis</name>
    <name type="common">Oriental fruit fly</name>
    <name type="synonym">Dacus dorsalis</name>
    <dbReference type="NCBI Taxonomy" id="27457"/>
    <lineage>
        <taxon>Eukaryota</taxon>
        <taxon>Metazoa</taxon>
        <taxon>Ecdysozoa</taxon>
        <taxon>Arthropoda</taxon>
        <taxon>Hexapoda</taxon>
        <taxon>Insecta</taxon>
        <taxon>Pterygota</taxon>
        <taxon>Neoptera</taxon>
        <taxon>Endopterygota</taxon>
        <taxon>Diptera</taxon>
        <taxon>Brachycera</taxon>
        <taxon>Muscomorpha</taxon>
        <taxon>Tephritoidea</taxon>
        <taxon>Tephritidae</taxon>
        <taxon>Bactrocera</taxon>
        <taxon>Bactrocera</taxon>
    </lineage>
</organism>
<keyword evidence="5" id="KW-0963">Cytoplasm</keyword>
<dbReference type="GO" id="GO:0034587">
    <property type="term" value="P:piRNA processing"/>
    <property type="evidence" value="ECO:0007669"/>
    <property type="project" value="TreeGrafter"/>
</dbReference>
<evidence type="ECO:0000256" key="3">
    <source>
        <dbReference type="ARBA" id="ARBA00007057"/>
    </source>
</evidence>
<keyword evidence="12" id="KW-0804">Transcription</keyword>
<dbReference type="AlphaFoldDB" id="A0A034WUS8"/>
<keyword evidence="11" id="KW-0943">RNA-mediated gene silencing</keyword>
<keyword evidence="14" id="KW-0469">Meiosis</keyword>
<feature type="DNA-binding region" description="HMG box" evidence="15">
    <location>
        <begin position="3"/>
        <end position="57"/>
    </location>
</feature>
<dbReference type="OrthoDB" id="24555at2759"/>